<name>A0AAE0SGT1_9BIVA</name>
<evidence type="ECO:0000313" key="3">
    <source>
        <dbReference type="Proteomes" id="UP001195483"/>
    </source>
</evidence>
<feature type="compositionally biased region" description="Basic and acidic residues" evidence="1">
    <location>
        <begin position="78"/>
        <end position="88"/>
    </location>
</feature>
<reference evidence="2" key="1">
    <citation type="journal article" date="2021" name="Genome Biol. Evol.">
        <title>A High-Quality Reference Genome for a Parasitic Bivalve with Doubly Uniparental Inheritance (Bivalvia: Unionida).</title>
        <authorList>
            <person name="Smith C.H."/>
        </authorList>
    </citation>
    <scope>NUCLEOTIDE SEQUENCE</scope>
    <source>
        <strain evidence="2">CHS0354</strain>
    </source>
</reference>
<protein>
    <submittedName>
        <fullName evidence="2">Uncharacterized protein</fullName>
    </submittedName>
</protein>
<evidence type="ECO:0000256" key="1">
    <source>
        <dbReference type="SAM" id="MobiDB-lite"/>
    </source>
</evidence>
<dbReference type="AlphaFoldDB" id="A0AAE0SGT1"/>
<keyword evidence="3" id="KW-1185">Reference proteome</keyword>
<evidence type="ECO:0000313" key="2">
    <source>
        <dbReference type="EMBL" id="KAK3591755.1"/>
    </source>
</evidence>
<reference evidence="2" key="2">
    <citation type="journal article" date="2021" name="Genome Biol. Evol.">
        <title>Developing a high-quality reference genome for a parasitic bivalve with doubly uniparental inheritance (Bivalvia: Unionida).</title>
        <authorList>
            <person name="Smith C.H."/>
        </authorList>
    </citation>
    <scope>NUCLEOTIDE SEQUENCE</scope>
    <source>
        <strain evidence="2">CHS0354</strain>
        <tissue evidence="2">Mantle</tissue>
    </source>
</reference>
<feature type="region of interest" description="Disordered" evidence="1">
    <location>
        <begin position="64"/>
        <end position="88"/>
    </location>
</feature>
<organism evidence="2 3">
    <name type="scientific">Potamilus streckersoni</name>
    <dbReference type="NCBI Taxonomy" id="2493646"/>
    <lineage>
        <taxon>Eukaryota</taxon>
        <taxon>Metazoa</taxon>
        <taxon>Spiralia</taxon>
        <taxon>Lophotrochozoa</taxon>
        <taxon>Mollusca</taxon>
        <taxon>Bivalvia</taxon>
        <taxon>Autobranchia</taxon>
        <taxon>Heteroconchia</taxon>
        <taxon>Palaeoheterodonta</taxon>
        <taxon>Unionida</taxon>
        <taxon>Unionoidea</taxon>
        <taxon>Unionidae</taxon>
        <taxon>Ambleminae</taxon>
        <taxon>Lampsilini</taxon>
        <taxon>Potamilus</taxon>
    </lineage>
</organism>
<proteinExistence type="predicted"/>
<sequence length="111" mass="12820">METYKYVTVITTFDMRRLESHLETPWDVPIVLANVIIYWNKENALSVNETSVHEHLEAISRGSTGQDKLNYLPPRSNGRLDDNETTDKSRQLKKNYNVKVAILIDSGVWDL</sequence>
<gene>
    <name evidence="2" type="ORF">CHS0354_019527</name>
</gene>
<dbReference type="Proteomes" id="UP001195483">
    <property type="component" value="Unassembled WGS sequence"/>
</dbReference>
<accession>A0AAE0SGT1</accession>
<dbReference type="EMBL" id="JAEAOA010001196">
    <property type="protein sequence ID" value="KAK3591755.1"/>
    <property type="molecule type" value="Genomic_DNA"/>
</dbReference>
<comment type="caution">
    <text evidence="2">The sequence shown here is derived from an EMBL/GenBank/DDBJ whole genome shotgun (WGS) entry which is preliminary data.</text>
</comment>
<reference evidence="2" key="3">
    <citation type="submission" date="2023-05" db="EMBL/GenBank/DDBJ databases">
        <authorList>
            <person name="Smith C.H."/>
        </authorList>
    </citation>
    <scope>NUCLEOTIDE SEQUENCE</scope>
    <source>
        <strain evidence="2">CHS0354</strain>
        <tissue evidence="2">Mantle</tissue>
    </source>
</reference>